<keyword evidence="5" id="KW-0539">Nucleus</keyword>
<dbReference type="PANTHER" id="PTHR47338">
    <property type="entry name" value="ZN(II)2CYS6 TRANSCRIPTION FACTOR (EUROFUNG)-RELATED"/>
    <property type="match status" value="1"/>
</dbReference>
<feature type="coiled-coil region" evidence="6">
    <location>
        <begin position="56"/>
        <end position="83"/>
    </location>
</feature>
<feature type="compositionally biased region" description="Polar residues" evidence="7">
    <location>
        <begin position="84"/>
        <end position="110"/>
    </location>
</feature>
<organism evidence="9 10">
    <name type="scientific">Seiridium unicorne</name>
    <dbReference type="NCBI Taxonomy" id="138068"/>
    <lineage>
        <taxon>Eukaryota</taxon>
        <taxon>Fungi</taxon>
        <taxon>Dikarya</taxon>
        <taxon>Ascomycota</taxon>
        <taxon>Pezizomycotina</taxon>
        <taxon>Sordariomycetes</taxon>
        <taxon>Xylariomycetidae</taxon>
        <taxon>Amphisphaeriales</taxon>
        <taxon>Sporocadaceae</taxon>
        <taxon>Seiridium</taxon>
    </lineage>
</organism>
<dbReference type="Gene3D" id="4.10.240.10">
    <property type="entry name" value="Zn(2)-C6 fungal-type DNA-binding domain"/>
    <property type="match status" value="1"/>
</dbReference>
<comment type="subcellular location">
    <subcellularLocation>
        <location evidence="1">Nucleus</location>
    </subcellularLocation>
</comment>
<gene>
    <name evidence="9" type="ORF">SUNI508_06688</name>
</gene>
<dbReference type="SUPFAM" id="SSF57701">
    <property type="entry name" value="Zn2/Cys6 DNA-binding domain"/>
    <property type="match status" value="1"/>
</dbReference>
<keyword evidence="10" id="KW-1185">Reference proteome</keyword>
<evidence type="ECO:0000256" key="5">
    <source>
        <dbReference type="ARBA" id="ARBA00023242"/>
    </source>
</evidence>
<dbReference type="EMBL" id="JARVKF010000257">
    <property type="protein sequence ID" value="KAK9420160.1"/>
    <property type="molecule type" value="Genomic_DNA"/>
</dbReference>
<name>A0ABR2UZN8_9PEZI</name>
<comment type="caution">
    <text evidence="9">The sequence shown here is derived from an EMBL/GenBank/DDBJ whole genome shotgun (WGS) entry which is preliminary data.</text>
</comment>
<dbReference type="InterPro" id="IPR036864">
    <property type="entry name" value="Zn2-C6_fun-type_DNA-bd_sf"/>
</dbReference>
<evidence type="ECO:0000256" key="7">
    <source>
        <dbReference type="SAM" id="MobiDB-lite"/>
    </source>
</evidence>
<keyword evidence="4" id="KW-0804">Transcription</keyword>
<keyword evidence="3" id="KW-0805">Transcription regulation</keyword>
<dbReference type="InterPro" id="IPR001138">
    <property type="entry name" value="Zn2Cys6_DnaBD"/>
</dbReference>
<evidence type="ECO:0000313" key="10">
    <source>
        <dbReference type="Proteomes" id="UP001408356"/>
    </source>
</evidence>
<dbReference type="PROSITE" id="PS00463">
    <property type="entry name" value="ZN2_CY6_FUNGAL_1"/>
    <property type="match status" value="1"/>
</dbReference>
<dbReference type="PROSITE" id="PS50048">
    <property type="entry name" value="ZN2_CY6_FUNGAL_2"/>
    <property type="match status" value="1"/>
</dbReference>
<dbReference type="PANTHER" id="PTHR47338:SF27">
    <property type="entry name" value="ZN(II)2CYS6 TRANSCRIPTION FACTOR (EUROFUNG)"/>
    <property type="match status" value="1"/>
</dbReference>
<dbReference type="SMART" id="SM00066">
    <property type="entry name" value="GAL4"/>
    <property type="match status" value="1"/>
</dbReference>
<evidence type="ECO:0000256" key="4">
    <source>
        <dbReference type="ARBA" id="ARBA00023163"/>
    </source>
</evidence>
<accession>A0ABR2UZN8</accession>
<evidence type="ECO:0000256" key="2">
    <source>
        <dbReference type="ARBA" id="ARBA00022723"/>
    </source>
</evidence>
<sequence length="336" mass="36750">MSAAEITMTNGAYSRRVACKLCRDRKVKCGGEQPQCQKCIRNGEQCVYLPTQKPTKADLAQTVEALQKRVEEAEAYISRLNASAGDTVTPPCSHNPDSATNSGPQTSPPTIVQMPSRVNPSEGFGALPNESNQPDLLYQQHNLHLSGSEVPDPSIWQSLERPVTVAPFSVNEDMNIDTVSFDFHPQSGFDCHRDVNEETGATILGPVAAFSSTVFRNQAETSVMGSLIADYIAWLRKVPPGGGAPVNEKSHYVAILETLETRVRELCDTTQSKTRSALQDLVTALEEIAPPGSAMATRLANLEDELLKEAQERSELFRSRYNICALLKEQAHNIPP</sequence>
<evidence type="ECO:0000313" key="9">
    <source>
        <dbReference type="EMBL" id="KAK9420160.1"/>
    </source>
</evidence>
<proteinExistence type="predicted"/>
<feature type="domain" description="Zn(2)-C6 fungal-type" evidence="8">
    <location>
        <begin position="18"/>
        <end position="48"/>
    </location>
</feature>
<evidence type="ECO:0000256" key="6">
    <source>
        <dbReference type="SAM" id="Coils"/>
    </source>
</evidence>
<dbReference type="CDD" id="cd00067">
    <property type="entry name" value="GAL4"/>
    <property type="match status" value="1"/>
</dbReference>
<evidence type="ECO:0000256" key="1">
    <source>
        <dbReference type="ARBA" id="ARBA00004123"/>
    </source>
</evidence>
<feature type="region of interest" description="Disordered" evidence="7">
    <location>
        <begin position="84"/>
        <end position="112"/>
    </location>
</feature>
<dbReference type="Proteomes" id="UP001408356">
    <property type="component" value="Unassembled WGS sequence"/>
</dbReference>
<reference evidence="9 10" key="1">
    <citation type="journal article" date="2024" name="J. Plant Pathol.">
        <title>Sequence and assembly of the genome of Seiridium unicorne, isolate CBS 538.82, causal agent of cypress canker disease.</title>
        <authorList>
            <person name="Scali E."/>
            <person name="Rocca G.D."/>
            <person name="Danti R."/>
            <person name="Garbelotto M."/>
            <person name="Barberini S."/>
            <person name="Baroncelli R."/>
            <person name="Emiliani G."/>
        </authorList>
    </citation>
    <scope>NUCLEOTIDE SEQUENCE [LARGE SCALE GENOMIC DNA]</scope>
    <source>
        <strain evidence="9 10">BM-138-508</strain>
    </source>
</reference>
<evidence type="ECO:0000256" key="3">
    <source>
        <dbReference type="ARBA" id="ARBA00023015"/>
    </source>
</evidence>
<keyword evidence="2" id="KW-0479">Metal-binding</keyword>
<dbReference type="InterPro" id="IPR050815">
    <property type="entry name" value="TF_fung"/>
</dbReference>
<dbReference type="Pfam" id="PF00172">
    <property type="entry name" value="Zn_clus"/>
    <property type="match status" value="1"/>
</dbReference>
<keyword evidence="6" id="KW-0175">Coiled coil</keyword>
<evidence type="ECO:0000259" key="8">
    <source>
        <dbReference type="PROSITE" id="PS50048"/>
    </source>
</evidence>
<protein>
    <recommendedName>
        <fullName evidence="8">Zn(2)-C6 fungal-type domain-containing protein</fullName>
    </recommendedName>
</protein>